<protein>
    <recommendedName>
        <fullName evidence="4">Histone protein</fullName>
    </recommendedName>
</protein>
<accession>A0ABW7RXB7</accession>
<comment type="caution">
    <text evidence="2">The sequence shown here is derived from an EMBL/GenBank/DDBJ whole genome shotgun (WGS) entry which is preliminary data.</text>
</comment>
<dbReference type="RefSeq" id="WP_398351367.1">
    <property type="nucleotide sequence ID" value="NZ_JBIQWK010000003.1"/>
</dbReference>
<evidence type="ECO:0000256" key="1">
    <source>
        <dbReference type="SAM" id="MobiDB-lite"/>
    </source>
</evidence>
<feature type="compositionally biased region" description="Acidic residues" evidence="1">
    <location>
        <begin position="121"/>
        <end position="138"/>
    </location>
</feature>
<gene>
    <name evidence="2" type="ORF">ACH3YB_13270</name>
</gene>
<reference evidence="2 3" key="1">
    <citation type="submission" date="2024-10" db="EMBL/GenBank/DDBJ databases">
        <authorList>
            <person name="Wannawong T."/>
            <person name="Kuncharoen N."/>
            <person name="Mhuantong W."/>
        </authorList>
    </citation>
    <scope>NUCLEOTIDE SEQUENCE [LARGE SCALE GENOMIC DNA]</scope>
    <source>
        <strain evidence="2 3">CALK1-4</strain>
    </source>
</reference>
<keyword evidence="3" id="KW-1185">Reference proteome</keyword>
<dbReference type="Proteomes" id="UP001610810">
    <property type="component" value="Unassembled WGS sequence"/>
</dbReference>
<feature type="compositionally biased region" description="Basic and acidic residues" evidence="1">
    <location>
        <begin position="98"/>
        <end position="120"/>
    </location>
</feature>
<feature type="region of interest" description="Disordered" evidence="1">
    <location>
        <begin position="98"/>
        <end position="194"/>
    </location>
</feature>
<sequence>MNDSRTAMAAAVAGGYLLGRTKKAKLAFAVGSYLVGRRVGLSPGQVLGQGLGSLQRAPQFQELSEQVRGELLTAGRAAVTAAANRRLTGLADTLRDRTDALTGEGRRDDGRDEHDDRDGSWDEEAPDEDAYFDEEDREEDRRPAPAPARKTAKKAAPRKAAPPAKKTAKKTASKKAAPAKRATGPGGRRGGGRA</sequence>
<evidence type="ECO:0000313" key="2">
    <source>
        <dbReference type="EMBL" id="MFI0572601.1"/>
    </source>
</evidence>
<proteinExistence type="predicted"/>
<organism evidence="2 3">
    <name type="scientific">Streptomyces tendae</name>
    <dbReference type="NCBI Taxonomy" id="1932"/>
    <lineage>
        <taxon>Bacteria</taxon>
        <taxon>Bacillati</taxon>
        <taxon>Actinomycetota</taxon>
        <taxon>Actinomycetes</taxon>
        <taxon>Kitasatosporales</taxon>
        <taxon>Streptomycetaceae</taxon>
        <taxon>Streptomyces</taxon>
    </lineage>
</organism>
<feature type="compositionally biased region" description="Low complexity" evidence="1">
    <location>
        <begin position="174"/>
        <end position="183"/>
    </location>
</feature>
<name>A0ABW7RXB7_STRTE</name>
<evidence type="ECO:0008006" key="4">
    <source>
        <dbReference type="Google" id="ProtNLM"/>
    </source>
</evidence>
<feature type="compositionally biased region" description="Gly residues" evidence="1">
    <location>
        <begin position="184"/>
        <end position="194"/>
    </location>
</feature>
<dbReference type="EMBL" id="JBIQWK010000003">
    <property type="protein sequence ID" value="MFI0572601.1"/>
    <property type="molecule type" value="Genomic_DNA"/>
</dbReference>
<evidence type="ECO:0000313" key="3">
    <source>
        <dbReference type="Proteomes" id="UP001610810"/>
    </source>
</evidence>